<dbReference type="PRINTS" id="PR00455">
    <property type="entry name" value="HTHTETR"/>
</dbReference>
<dbReference type="GeneID" id="58227563"/>
<dbReference type="Pfam" id="PF00440">
    <property type="entry name" value="TetR_N"/>
    <property type="match status" value="1"/>
</dbReference>
<dbReference type="Proteomes" id="UP000305874">
    <property type="component" value="Unassembled WGS sequence"/>
</dbReference>
<dbReference type="InterPro" id="IPR009057">
    <property type="entry name" value="Homeodomain-like_sf"/>
</dbReference>
<dbReference type="InterPro" id="IPR023772">
    <property type="entry name" value="DNA-bd_HTH_TetR-type_CS"/>
</dbReference>
<dbReference type="GO" id="GO:0003700">
    <property type="term" value="F:DNA-binding transcription factor activity"/>
    <property type="evidence" value="ECO:0007669"/>
    <property type="project" value="TreeGrafter"/>
</dbReference>
<keyword evidence="3 5" id="KW-0238">DNA-binding</keyword>
<dbReference type="InterPro" id="IPR050109">
    <property type="entry name" value="HTH-type_TetR-like_transc_reg"/>
</dbReference>
<keyword evidence="1" id="KW-0678">Repressor</keyword>
<evidence type="ECO:0000313" key="8">
    <source>
        <dbReference type="EMBL" id="TMP88202.1"/>
    </source>
</evidence>
<dbReference type="PROSITE" id="PS50977">
    <property type="entry name" value="HTH_TETR_2"/>
    <property type="match status" value="1"/>
</dbReference>
<evidence type="ECO:0000259" key="6">
    <source>
        <dbReference type="PROSITE" id="PS50977"/>
    </source>
</evidence>
<evidence type="ECO:0000256" key="4">
    <source>
        <dbReference type="ARBA" id="ARBA00023163"/>
    </source>
</evidence>
<proteinExistence type="predicted"/>
<reference evidence="8 10" key="2">
    <citation type="submission" date="2017-12" db="EMBL/GenBank/DDBJ databases">
        <authorList>
            <person name="Paulsen S."/>
            <person name="Gram L.K."/>
        </authorList>
    </citation>
    <scope>NUCLEOTIDE SEQUENCE [LARGE SCALE GENOMIC DNA]</scope>
    <source>
        <strain evidence="8 10">S2897</strain>
    </source>
</reference>
<dbReference type="Pfam" id="PF08361">
    <property type="entry name" value="TetR_C_2"/>
    <property type="match status" value="1"/>
</dbReference>
<name>A0A0F4Q1Y3_9GAMM</name>
<dbReference type="eggNOG" id="COG1309">
    <property type="taxonomic scope" value="Bacteria"/>
</dbReference>
<dbReference type="Proteomes" id="UP000033664">
    <property type="component" value="Unassembled WGS sequence"/>
</dbReference>
<keyword evidence="2" id="KW-0805">Transcription regulation</keyword>
<dbReference type="SUPFAM" id="SSF46689">
    <property type="entry name" value="Homeodomain-like"/>
    <property type="match status" value="1"/>
</dbReference>
<evidence type="ECO:0000256" key="1">
    <source>
        <dbReference type="ARBA" id="ARBA00022491"/>
    </source>
</evidence>
<reference evidence="8" key="4">
    <citation type="submission" date="2019-09" db="EMBL/GenBank/DDBJ databases">
        <title>Co-occurence of chitin degradation, pigmentation and bioactivity in marine Pseudoalteromonas.</title>
        <authorList>
            <person name="Sonnenschein E.C."/>
            <person name="Bech P.K."/>
        </authorList>
    </citation>
    <scope>NUCLEOTIDE SEQUENCE</scope>
    <source>
        <strain evidence="8">S2897</strain>
    </source>
</reference>
<evidence type="ECO:0000313" key="9">
    <source>
        <dbReference type="Proteomes" id="UP000033664"/>
    </source>
</evidence>
<dbReference type="STRING" id="151081.TW72_03570"/>
<evidence type="ECO:0000256" key="3">
    <source>
        <dbReference type="ARBA" id="ARBA00023125"/>
    </source>
</evidence>
<dbReference type="PANTHER" id="PTHR30055:SF240">
    <property type="entry name" value="HTH-TYPE TRANSCRIPTIONAL REGULATOR ACRR"/>
    <property type="match status" value="1"/>
</dbReference>
<feature type="DNA-binding region" description="H-T-H motif" evidence="5">
    <location>
        <begin position="33"/>
        <end position="52"/>
    </location>
</feature>
<dbReference type="EMBL" id="JXXZ01000003">
    <property type="protein sequence ID" value="KJZ01370.1"/>
    <property type="molecule type" value="Genomic_DNA"/>
</dbReference>
<evidence type="ECO:0000256" key="5">
    <source>
        <dbReference type="PROSITE-ProRule" id="PRU00335"/>
    </source>
</evidence>
<evidence type="ECO:0000313" key="7">
    <source>
        <dbReference type="EMBL" id="KJZ01370.1"/>
    </source>
</evidence>
<protein>
    <submittedName>
        <fullName evidence="7">TetR family transcriptional regulator</fullName>
    </submittedName>
</protein>
<keyword evidence="9" id="KW-1185">Reference proteome</keyword>
<evidence type="ECO:0000313" key="10">
    <source>
        <dbReference type="Proteomes" id="UP000305874"/>
    </source>
</evidence>
<dbReference type="GO" id="GO:0000976">
    <property type="term" value="F:transcription cis-regulatory region binding"/>
    <property type="evidence" value="ECO:0007669"/>
    <property type="project" value="TreeGrafter"/>
</dbReference>
<feature type="domain" description="HTH tetR-type" evidence="6">
    <location>
        <begin position="10"/>
        <end position="70"/>
    </location>
</feature>
<dbReference type="InterPro" id="IPR001647">
    <property type="entry name" value="HTH_TetR"/>
</dbReference>
<reference evidence="10" key="3">
    <citation type="submission" date="2019-06" db="EMBL/GenBank/DDBJ databases">
        <title>Co-occurence of chitin degradation, pigmentation and bioactivity in marine Pseudoalteromonas.</title>
        <authorList>
            <person name="Sonnenschein E.C."/>
            <person name="Bech P.K."/>
        </authorList>
    </citation>
    <scope>NUCLEOTIDE SEQUENCE [LARGE SCALE GENOMIC DNA]</scope>
    <source>
        <strain evidence="10">S2897</strain>
    </source>
</reference>
<dbReference type="PANTHER" id="PTHR30055">
    <property type="entry name" value="HTH-TYPE TRANSCRIPTIONAL REGULATOR RUTR"/>
    <property type="match status" value="1"/>
</dbReference>
<dbReference type="Gene3D" id="1.10.357.10">
    <property type="entry name" value="Tetracycline Repressor, domain 2"/>
    <property type="match status" value="1"/>
</dbReference>
<dbReference type="AlphaFoldDB" id="A0A0F4Q1Y3"/>
<comment type="caution">
    <text evidence="7">The sequence shown here is derived from an EMBL/GenBank/DDBJ whole genome shotgun (WGS) entry which is preliminary data.</text>
</comment>
<dbReference type="InterPro" id="IPR013572">
    <property type="entry name" value="Tscrpt_reg_MAATS_C"/>
</dbReference>
<dbReference type="PROSITE" id="PS01081">
    <property type="entry name" value="HTH_TETR_1"/>
    <property type="match status" value="1"/>
</dbReference>
<dbReference type="RefSeq" id="WP_045978690.1">
    <property type="nucleotide sequence ID" value="NZ_DJHQ01000042.1"/>
</dbReference>
<gene>
    <name evidence="8" type="ORF">CWC05_01830</name>
    <name evidence="7" type="ORF">TW72_03570</name>
</gene>
<dbReference type="InterPro" id="IPR036271">
    <property type="entry name" value="Tet_transcr_reg_TetR-rel_C_sf"/>
</dbReference>
<dbReference type="OrthoDB" id="5816932at2"/>
<organism evidence="7 9">
    <name type="scientific">Pseudoalteromonas ruthenica</name>
    <dbReference type="NCBI Taxonomy" id="151081"/>
    <lineage>
        <taxon>Bacteria</taxon>
        <taxon>Pseudomonadati</taxon>
        <taxon>Pseudomonadota</taxon>
        <taxon>Gammaproteobacteria</taxon>
        <taxon>Alteromonadales</taxon>
        <taxon>Pseudoalteromonadaceae</taxon>
        <taxon>Pseudoalteromonas</taxon>
    </lineage>
</organism>
<sequence length="206" mass="23098">MVRRSKADAEQTRSAILDAAEHQFYQHGVSRTTLAHIASAAGVTRGAIYWHFDNKADLFNAMLDRIRLPFRQMLSELQSANDLSALAQIKDVMHRALVIVQQDPQYHRVLTVVFHRCEYVDELNPAVQQQEQLNQEVQDTLTLAFARALENGELNPAIEPRVAAAAMNSLVGGLISKFLQHPGYIDLIEQAQALLDTLFLGIKKPD</sequence>
<keyword evidence="4" id="KW-0804">Transcription</keyword>
<evidence type="ECO:0000256" key="2">
    <source>
        <dbReference type="ARBA" id="ARBA00023015"/>
    </source>
</evidence>
<dbReference type="SUPFAM" id="SSF48498">
    <property type="entry name" value="Tetracyclin repressor-like, C-terminal domain"/>
    <property type="match status" value="1"/>
</dbReference>
<reference evidence="7 9" key="1">
    <citation type="journal article" date="2015" name="BMC Genomics">
        <title>Genome mining reveals unlocked bioactive potential of marine Gram-negative bacteria.</title>
        <authorList>
            <person name="Machado H."/>
            <person name="Sonnenschein E.C."/>
            <person name="Melchiorsen J."/>
            <person name="Gram L."/>
        </authorList>
    </citation>
    <scope>NUCLEOTIDE SEQUENCE [LARGE SCALE GENOMIC DNA]</scope>
    <source>
        <strain evidence="7 9">S3137</strain>
    </source>
</reference>
<dbReference type="EMBL" id="PNCG01000002">
    <property type="protein sequence ID" value="TMP88202.1"/>
    <property type="molecule type" value="Genomic_DNA"/>
</dbReference>
<accession>A0A0F4Q1Y3</accession>
<dbReference type="PATRIC" id="fig|151081.8.peg.937"/>